<sequence length="101" mass="11312">MNGEAWNELAGIFDILFERENPSTRENLGLRFAKIEAFYPLPLLRQAQDDGGEDRRKRIAASNYFFFAVLSLFFICEPSVGAAAGAALSFFGFLTSLLLRI</sequence>
<evidence type="ECO:0000313" key="2">
    <source>
        <dbReference type="Proteomes" id="UP000826513"/>
    </source>
</evidence>
<proteinExistence type="predicted"/>
<protein>
    <submittedName>
        <fullName evidence="1">Uncharacterized protein</fullName>
    </submittedName>
</protein>
<name>A0ABX8SZJ7_9HYPH</name>
<evidence type="ECO:0000313" key="1">
    <source>
        <dbReference type="EMBL" id="QYA06418.1"/>
    </source>
</evidence>
<dbReference type="EMBL" id="CP072167">
    <property type="protein sequence ID" value="QYA06418.1"/>
    <property type="molecule type" value="Genomic_DNA"/>
</dbReference>
<dbReference type="RefSeq" id="WP_027675799.1">
    <property type="nucleotide sequence ID" value="NZ_CP039691.1"/>
</dbReference>
<reference evidence="1 2" key="1">
    <citation type="submission" date="2021-03" db="EMBL/GenBank/DDBJ databases">
        <title>Rapid diversification of plasmids in a genus of pathogenic and nitrogen fixing bacteria.</title>
        <authorList>
            <person name="Weisberg A.J."/>
            <person name="Miller M."/>
            <person name="Ream W."/>
            <person name="Grunwald N.J."/>
            <person name="Chang J.H."/>
        </authorList>
    </citation>
    <scope>NUCLEOTIDE SEQUENCE [LARGE SCALE GENOMIC DNA]</scope>
    <source>
        <strain evidence="1 2">AF3.44</strain>
    </source>
</reference>
<gene>
    <name evidence="1" type="ORF">J5285_10160</name>
</gene>
<dbReference type="Proteomes" id="UP000826513">
    <property type="component" value="Chromosome 1"/>
</dbReference>
<accession>A0ABX8SZJ7</accession>
<keyword evidence="2" id="KW-1185">Reference proteome</keyword>
<organism evidence="1 2">
    <name type="scientific">Agrobacterium larrymoorei</name>
    <dbReference type="NCBI Taxonomy" id="160699"/>
    <lineage>
        <taxon>Bacteria</taxon>
        <taxon>Pseudomonadati</taxon>
        <taxon>Pseudomonadota</taxon>
        <taxon>Alphaproteobacteria</taxon>
        <taxon>Hyphomicrobiales</taxon>
        <taxon>Rhizobiaceae</taxon>
        <taxon>Rhizobium/Agrobacterium group</taxon>
        <taxon>Agrobacterium</taxon>
    </lineage>
</organism>